<dbReference type="Proteomes" id="UP000606786">
    <property type="component" value="Unassembled WGS sequence"/>
</dbReference>
<dbReference type="EMBL" id="CAJHJT010000001">
    <property type="protein sequence ID" value="CAD6992944.1"/>
    <property type="molecule type" value="Genomic_DNA"/>
</dbReference>
<dbReference type="OrthoDB" id="529367at2759"/>
<keyword evidence="2" id="KW-1185">Reference proteome</keyword>
<comment type="caution">
    <text evidence="1">The sequence shown here is derived from an EMBL/GenBank/DDBJ whole genome shotgun (WGS) entry which is preliminary data.</text>
</comment>
<proteinExistence type="predicted"/>
<evidence type="ECO:0000313" key="1">
    <source>
        <dbReference type="EMBL" id="CAD6992944.1"/>
    </source>
</evidence>
<evidence type="ECO:0000313" key="2">
    <source>
        <dbReference type="Proteomes" id="UP000606786"/>
    </source>
</evidence>
<name>A0A811U1L3_CERCA</name>
<sequence length="67" mass="7813">MQQCDNVIRMQIVATYEEETCEFVQPTTGTCFKRKDKKEHSEALRFPAENLPLCYQQTGYAIFYVGL</sequence>
<reference evidence="1" key="1">
    <citation type="submission" date="2020-11" db="EMBL/GenBank/DDBJ databases">
        <authorList>
            <person name="Whitehead M."/>
        </authorList>
    </citation>
    <scope>NUCLEOTIDE SEQUENCE</scope>
    <source>
        <strain evidence="1">EGII</strain>
    </source>
</reference>
<dbReference type="AlphaFoldDB" id="A0A811U1L3"/>
<accession>A0A811U1L3</accession>
<protein>
    <submittedName>
        <fullName evidence="1">(Mediterranean fruit fly) hypothetical protein</fullName>
    </submittedName>
</protein>
<gene>
    <name evidence="1" type="ORF">CCAP1982_LOCUS1777</name>
</gene>
<organism evidence="1 2">
    <name type="scientific">Ceratitis capitata</name>
    <name type="common">Mediterranean fruit fly</name>
    <name type="synonym">Tephritis capitata</name>
    <dbReference type="NCBI Taxonomy" id="7213"/>
    <lineage>
        <taxon>Eukaryota</taxon>
        <taxon>Metazoa</taxon>
        <taxon>Ecdysozoa</taxon>
        <taxon>Arthropoda</taxon>
        <taxon>Hexapoda</taxon>
        <taxon>Insecta</taxon>
        <taxon>Pterygota</taxon>
        <taxon>Neoptera</taxon>
        <taxon>Endopterygota</taxon>
        <taxon>Diptera</taxon>
        <taxon>Brachycera</taxon>
        <taxon>Muscomorpha</taxon>
        <taxon>Tephritoidea</taxon>
        <taxon>Tephritidae</taxon>
        <taxon>Ceratitis</taxon>
        <taxon>Ceratitis</taxon>
    </lineage>
</organism>